<dbReference type="EMBL" id="CP089977">
    <property type="protein sequence ID" value="UXZ04258.1"/>
    <property type="molecule type" value="Genomic_DNA"/>
</dbReference>
<dbReference type="InterPro" id="IPR001604">
    <property type="entry name" value="Endo_G_ENPP1-like_dom"/>
</dbReference>
<keyword evidence="1" id="KW-0732">Signal</keyword>
<dbReference type="RefSeq" id="WP_263075743.1">
    <property type="nucleotide sequence ID" value="NZ_CP089977.1"/>
</dbReference>
<dbReference type="PANTHER" id="PTHR13966:SF5">
    <property type="entry name" value="ENDONUCLEASE G, MITOCHONDRIAL"/>
    <property type="match status" value="1"/>
</dbReference>
<keyword evidence="4" id="KW-0255">Endonuclease</keyword>
<feature type="domain" description="ENPP1-3/EXOG-like endonuclease/phosphodiesterase" evidence="2">
    <location>
        <begin position="84"/>
        <end position="273"/>
    </location>
</feature>
<name>A0ABY6F2F4_9GAMM</name>
<protein>
    <submittedName>
        <fullName evidence="4">DNA/RNA non-specific endonuclease</fullName>
    </submittedName>
</protein>
<sequence>MTTKMTNRFCHGIAAGMLAMGVLLSQYAQASLQDSSTSKFMPTDWQMGFDDAFAACADNFYQAPPLLVGEQGQRLNQQLYALCFDGFATLYSGVSLTPFWSASHLTKQRVQTAHQLVRSDNFRPEYRLPVQAQAQLADYRRSGFDRGHVAPNGDMATTTQQYDSFSLANIAPQHTDHNRHLWRHIEIATRTLAVRYEEVYVVTGVAFLGKTSQRIGGRVMVPSHFFKAVYVPSIQQAGVYWSPNDAAGNHQVISLSKLEQYTGIRVMPALPPSIQTHAYALPAPMNDKEAQAILLGKTGWLDLAWQMVQYLTKWLHQT</sequence>
<evidence type="ECO:0000313" key="4">
    <source>
        <dbReference type="EMBL" id="UXZ04258.1"/>
    </source>
</evidence>
<dbReference type="InterPro" id="IPR044929">
    <property type="entry name" value="DNA/RNA_non-sp_Endonuclease_sf"/>
</dbReference>
<organism evidence="4 5">
    <name type="scientific">Moraxella nasicaprae</name>
    <dbReference type="NCBI Taxonomy" id="2904122"/>
    <lineage>
        <taxon>Bacteria</taxon>
        <taxon>Pseudomonadati</taxon>
        <taxon>Pseudomonadota</taxon>
        <taxon>Gammaproteobacteria</taxon>
        <taxon>Moraxellales</taxon>
        <taxon>Moraxellaceae</taxon>
        <taxon>Moraxella</taxon>
    </lineage>
</organism>
<keyword evidence="5" id="KW-1185">Reference proteome</keyword>
<evidence type="ECO:0000256" key="1">
    <source>
        <dbReference type="SAM" id="SignalP"/>
    </source>
</evidence>
<dbReference type="InterPro" id="IPR044925">
    <property type="entry name" value="His-Me_finger_sf"/>
</dbReference>
<proteinExistence type="predicted"/>
<dbReference type="PANTHER" id="PTHR13966">
    <property type="entry name" value="ENDONUCLEASE RELATED"/>
    <property type="match status" value="1"/>
</dbReference>
<feature type="signal peptide" evidence="1">
    <location>
        <begin position="1"/>
        <end position="30"/>
    </location>
</feature>
<feature type="domain" description="DNA/RNA non-specific endonuclease/pyrophosphatase/phosphodiesterase" evidence="3">
    <location>
        <begin position="83"/>
        <end position="273"/>
    </location>
</feature>
<reference evidence="4" key="1">
    <citation type="submission" date="2021-12" db="EMBL/GenBank/DDBJ databases">
        <title>taxonomy of Moraxella sp. ZY201224.</title>
        <authorList>
            <person name="Li F."/>
        </authorList>
    </citation>
    <scope>NUCLEOTIDE SEQUENCE</scope>
    <source>
        <strain evidence="4">ZY201224</strain>
    </source>
</reference>
<keyword evidence="4" id="KW-0378">Hydrolase</keyword>
<feature type="chain" id="PRO_5045622386" evidence="1">
    <location>
        <begin position="31"/>
        <end position="318"/>
    </location>
</feature>
<dbReference type="InterPro" id="IPR020821">
    <property type="entry name" value="ENPP1-3/EXOG-like_nuc-like"/>
</dbReference>
<dbReference type="SUPFAM" id="SSF54060">
    <property type="entry name" value="His-Me finger endonucleases"/>
    <property type="match status" value="1"/>
</dbReference>
<dbReference type="Gene3D" id="3.40.570.10">
    <property type="entry name" value="Extracellular Endonuclease, subunit A"/>
    <property type="match status" value="1"/>
</dbReference>
<dbReference type="SMART" id="SM00892">
    <property type="entry name" value="Endonuclease_NS"/>
    <property type="match status" value="1"/>
</dbReference>
<gene>
    <name evidence="4" type="ORF">LU297_06535</name>
</gene>
<dbReference type="InterPro" id="IPR040255">
    <property type="entry name" value="Non-specific_endonuclease"/>
</dbReference>
<dbReference type="Pfam" id="PF01223">
    <property type="entry name" value="Endonuclease_NS"/>
    <property type="match status" value="1"/>
</dbReference>
<evidence type="ECO:0000313" key="5">
    <source>
        <dbReference type="Proteomes" id="UP001063782"/>
    </source>
</evidence>
<dbReference type="SMART" id="SM00477">
    <property type="entry name" value="NUC"/>
    <property type="match status" value="1"/>
</dbReference>
<accession>A0ABY6F2F4</accession>
<evidence type="ECO:0000259" key="2">
    <source>
        <dbReference type="SMART" id="SM00477"/>
    </source>
</evidence>
<dbReference type="GO" id="GO:0004519">
    <property type="term" value="F:endonuclease activity"/>
    <property type="evidence" value="ECO:0007669"/>
    <property type="project" value="UniProtKB-KW"/>
</dbReference>
<evidence type="ECO:0000259" key="3">
    <source>
        <dbReference type="SMART" id="SM00892"/>
    </source>
</evidence>
<keyword evidence="4" id="KW-0540">Nuclease</keyword>
<dbReference type="Proteomes" id="UP001063782">
    <property type="component" value="Chromosome"/>
</dbReference>